<dbReference type="InterPro" id="IPR026360">
    <property type="entry name" value="Xnuc_lig_assoc"/>
</dbReference>
<protein>
    <submittedName>
        <fullName evidence="1">Putative mRNA 3-end processing factor</fullName>
    </submittedName>
</protein>
<dbReference type="EMBL" id="QUNF01000028">
    <property type="protein sequence ID" value="REG81217.1"/>
    <property type="molecule type" value="Genomic_DNA"/>
</dbReference>
<dbReference type="AlphaFoldDB" id="A0A3E0DF63"/>
<name>A0A3E0DF63_9BACT</name>
<dbReference type="RefSeq" id="WP_086541974.1">
    <property type="nucleotide sequence ID" value="NZ_MSSW01000037.1"/>
</dbReference>
<dbReference type="InterPro" id="IPR050698">
    <property type="entry name" value="MBL"/>
</dbReference>
<evidence type="ECO:0000313" key="2">
    <source>
        <dbReference type="Proteomes" id="UP000256405"/>
    </source>
</evidence>
<comment type="caution">
    <text evidence="1">The sequence shown here is derived from an EMBL/GenBank/DDBJ whole genome shotgun (WGS) entry which is preliminary data.</text>
</comment>
<dbReference type="NCBIfam" id="TIGR04122">
    <property type="entry name" value="Xnuc_lig_assoc"/>
    <property type="match status" value="1"/>
</dbReference>
<reference evidence="1 2" key="1">
    <citation type="submission" date="2018-08" db="EMBL/GenBank/DDBJ databases">
        <title>Genomic Encyclopedia of Archaeal and Bacterial Type Strains, Phase II (KMG-II): from individual species to whole genera.</title>
        <authorList>
            <person name="Goeker M."/>
        </authorList>
    </citation>
    <scope>NUCLEOTIDE SEQUENCE [LARGE SCALE GENOMIC DNA]</scope>
    <source>
        <strain evidence="1 2">DSM 15986</strain>
    </source>
</reference>
<dbReference type="PANTHER" id="PTHR11203">
    <property type="entry name" value="CLEAVAGE AND POLYADENYLATION SPECIFICITY FACTOR FAMILY MEMBER"/>
    <property type="match status" value="1"/>
</dbReference>
<sequence>MLEFTEKGIYCPIADIYIDPWKPVKSAIITHGHSDHARIGNGHYICHQDTVAILRLRLGLDISVQGLAYNQIITKNGVKISLHPAGHIIGSAQVRLEYKGEIWVASGDYKLMPDGLSVPFEPVKCHHFITESTFGLPIYTFPPAAEVYESINNWWKQNASEGLNSVIIAYALGKSQSILHHLDQSIGDIFLHGAVANVSNTLNDNGHNFPGTWVTPEMNRKDIQGAIIVAPPSALSTPWVNKFSPSRKAVCSGWMQLRGARRRSGVDRGFVLSDHCDWPQLNEAVLATGAENIYVTHGYQTIFAEWLRERYQLNAVEMKTQYEPATGDIE</sequence>
<evidence type="ECO:0000313" key="1">
    <source>
        <dbReference type="EMBL" id="REG81217.1"/>
    </source>
</evidence>
<accession>A0A3E0DF63</accession>
<dbReference type="InterPro" id="IPR036866">
    <property type="entry name" value="RibonucZ/Hydroxyglut_hydro"/>
</dbReference>
<keyword evidence="2" id="KW-1185">Reference proteome</keyword>
<dbReference type="OrthoDB" id="9803916at2"/>
<proteinExistence type="predicted"/>
<dbReference type="SUPFAM" id="SSF56281">
    <property type="entry name" value="Metallo-hydrolase/oxidoreductase"/>
    <property type="match status" value="1"/>
</dbReference>
<dbReference type="Proteomes" id="UP000256405">
    <property type="component" value="Unassembled WGS sequence"/>
</dbReference>
<dbReference type="GO" id="GO:0004521">
    <property type="term" value="F:RNA endonuclease activity"/>
    <property type="evidence" value="ECO:0007669"/>
    <property type="project" value="TreeGrafter"/>
</dbReference>
<dbReference type="PANTHER" id="PTHR11203:SF49">
    <property type="entry name" value="BLL1145 PROTEIN"/>
    <property type="match status" value="1"/>
</dbReference>
<dbReference type="Gene3D" id="3.60.15.10">
    <property type="entry name" value="Ribonuclease Z/Hydroxyacylglutathione hydrolase-like"/>
    <property type="match status" value="1"/>
</dbReference>
<gene>
    <name evidence="1" type="ORF">C8N25_1287</name>
</gene>
<organism evidence="1 2">
    <name type="scientific">Algoriphagus antarcticus</name>
    <dbReference type="NCBI Taxonomy" id="238540"/>
    <lineage>
        <taxon>Bacteria</taxon>
        <taxon>Pseudomonadati</taxon>
        <taxon>Bacteroidota</taxon>
        <taxon>Cytophagia</taxon>
        <taxon>Cytophagales</taxon>
        <taxon>Cyclobacteriaceae</taxon>
        <taxon>Algoriphagus</taxon>
    </lineage>
</organism>